<evidence type="ECO:0000259" key="3">
    <source>
        <dbReference type="Pfam" id="PF00501"/>
    </source>
</evidence>
<dbReference type="GO" id="GO:0006631">
    <property type="term" value="P:fatty acid metabolic process"/>
    <property type="evidence" value="ECO:0007669"/>
    <property type="project" value="TreeGrafter"/>
</dbReference>
<dbReference type="InterPro" id="IPR042099">
    <property type="entry name" value="ANL_N_sf"/>
</dbReference>
<name>A0A4R6T8Q7_9BACT</name>
<dbReference type="Proteomes" id="UP000294535">
    <property type="component" value="Unassembled WGS sequence"/>
</dbReference>
<keyword evidence="2 4" id="KW-0436">Ligase</keyword>
<accession>A0A4R6T8Q7</accession>
<protein>
    <submittedName>
        <fullName evidence="4">O-succinylbenzoic acid--CoA ligase</fullName>
    </submittedName>
</protein>
<dbReference type="Pfam" id="PF00501">
    <property type="entry name" value="AMP-binding"/>
    <property type="match status" value="1"/>
</dbReference>
<evidence type="ECO:0000313" key="5">
    <source>
        <dbReference type="Proteomes" id="UP000294535"/>
    </source>
</evidence>
<dbReference type="RefSeq" id="WP_133553709.1">
    <property type="nucleotide sequence ID" value="NZ_SNYF01000005.1"/>
</dbReference>
<dbReference type="Gene3D" id="3.30.300.30">
    <property type="match status" value="1"/>
</dbReference>
<dbReference type="GO" id="GO:0031956">
    <property type="term" value="F:medium-chain fatty acid-CoA ligase activity"/>
    <property type="evidence" value="ECO:0007669"/>
    <property type="project" value="TreeGrafter"/>
</dbReference>
<dbReference type="InterPro" id="IPR000873">
    <property type="entry name" value="AMP-dep_synth/lig_dom"/>
</dbReference>
<dbReference type="EMBL" id="SNYF01000005">
    <property type="protein sequence ID" value="TDQ19420.1"/>
    <property type="molecule type" value="Genomic_DNA"/>
</dbReference>
<dbReference type="OrthoDB" id="8870348at2"/>
<dbReference type="SUPFAM" id="SSF56801">
    <property type="entry name" value="Acetyl-CoA synthetase-like"/>
    <property type="match status" value="1"/>
</dbReference>
<dbReference type="PANTHER" id="PTHR43201:SF5">
    <property type="entry name" value="MEDIUM-CHAIN ACYL-COA LIGASE ACSF2, MITOCHONDRIAL"/>
    <property type="match status" value="1"/>
</dbReference>
<evidence type="ECO:0000313" key="4">
    <source>
        <dbReference type="EMBL" id="TDQ19420.1"/>
    </source>
</evidence>
<dbReference type="Gene3D" id="3.40.50.12780">
    <property type="entry name" value="N-terminal domain of ligase-like"/>
    <property type="match status" value="1"/>
</dbReference>
<gene>
    <name evidence="4" type="ORF">DFQ04_1241</name>
</gene>
<dbReference type="PANTHER" id="PTHR43201">
    <property type="entry name" value="ACYL-COA SYNTHETASE"/>
    <property type="match status" value="1"/>
</dbReference>
<feature type="domain" description="AMP-dependent synthetase/ligase" evidence="3">
    <location>
        <begin position="49"/>
        <end position="193"/>
    </location>
</feature>
<keyword evidence="5" id="KW-1185">Reference proteome</keyword>
<dbReference type="AlphaFoldDB" id="A0A4R6T8Q7"/>
<reference evidence="4 5" key="1">
    <citation type="submission" date="2019-03" db="EMBL/GenBank/DDBJ databases">
        <title>Genomic Encyclopedia of Type Strains, Phase III (KMG-III): the genomes of soil and plant-associated and newly described type strains.</title>
        <authorList>
            <person name="Whitman W."/>
        </authorList>
    </citation>
    <scope>NUCLEOTIDE SEQUENCE [LARGE SCALE GENOMIC DNA]</scope>
    <source>
        <strain evidence="4 5">CECT 8446</strain>
    </source>
</reference>
<comment type="similarity">
    <text evidence="1">Belongs to the ATP-dependent AMP-binding enzyme family.</text>
</comment>
<dbReference type="InterPro" id="IPR045851">
    <property type="entry name" value="AMP-bd_C_sf"/>
</dbReference>
<comment type="caution">
    <text evidence="4">The sequence shown here is derived from an EMBL/GenBank/DDBJ whole genome shotgun (WGS) entry which is preliminary data.</text>
</comment>
<organism evidence="4 5">
    <name type="scientific">Algoriphagus boseongensis</name>
    <dbReference type="NCBI Taxonomy" id="1442587"/>
    <lineage>
        <taxon>Bacteria</taxon>
        <taxon>Pseudomonadati</taxon>
        <taxon>Bacteroidota</taxon>
        <taxon>Cytophagia</taxon>
        <taxon>Cytophagales</taxon>
        <taxon>Cyclobacteriaceae</taxon>
        <taxon>Algoriphagus</taxon>
    </lineage>
</organism>
<evidence type="ECO:0000256" key="1">
    <source>
        <dbReference type="ARBA" id="ARBA00006432"/>
    </source>
</evidence>
<proteinExistence type="inferred from homology"/>
<sequence>MFQLRFENQVFSKTSDFEQNLEGLPDFAKESISFCKFWLNGTTEFNQQTSGSTGIPKTIRISRSQFLASAKGTGEFFQMGENSRILCCLNPAYIAGKMMLVRAMVWNCELVLVEPNSDPLKNCSGEFDLAAFVPLQVEGTFNNPESLAKLKSIKNLIIGGAPLSSGLKQKLISSQISAYQTYGMTETVSHIALARIEAGEMLYKTLPGVIIGKDERGALWVLSEMGGPEKIQTNDRIELFSPNSFHWLGRVDFVINSGGIKHFPEELEQKIEPLVDKYFPNSRFFIFGESDEKLGEKIVLLVERKENQKSAIDLLEDLKNVLNKYEIPKAIYLRTEFAETPTGKIDRKRTFANP</sequence>
<evidence type="ECO:0000256" key="2">
    <source>
        <dbReference type="ARBA" id="ARBA00022598"/>
    </source>
</evidence>